<accession>A0A926UZ25</accession>
<evidence type="ECO:0000313" key="2">
    <source>
        <dbReference type="Proteomes" id="UP000631421"/>
    </source>
</evidence>
<reference evidence="1" key="1">
    <citation type="journal article" date="2015" name="ISME J.">
        <title>Draft Genome Sequence of Streptomyces incarnatus NRRL8089, which Produces the Nucleoside Antibiotic Sinefungin.</title>
        <authorList>
            <person name="Oshima K."/>
            <person name="Hattori M."/>
            <person name="Shimizu H."/>
            <person name="Fukuda K."/>
            <person name="Nemoto M."/>
            <person name="Inagaki K."/>
            <person name="Tamura T."/>
        </authorList>
    </citation>
    <scope>NUCLEOTIDE SEQUENCE</scope>
    <source>
        <strain evidence="1">FACHB-1277</strain>
    </source>
</reference>
<proteinExistence type="predicted"/>
<evidence type="ECO:0000313" key="1">
    <source>
        <dbReference type="EMBL" id="MBD2152770.1"/>
    </source>
</evidence>
<protein>
    <submittedName>
        <fullName evidence="1">Uncharacterized protein</fullName>
    </submittedName>
</protein>
<gene>
    <name evidence="1" type="ORF">H6F44_22030</name>
</gene>
<organism evidence="1 2">
    <name type="scientific">Pseudanabaena cinerea FACHB-1277</name>
    <dbReference type="NCBI Taxonomy" id="2949581"/>
    <lineage>
        <taxon>Bacteria</taxon>
        <taxon>Bacillati</taxon>
        <taxon>Cyanobacteriota</taxon>
        <taxon>Cyanophyceae</taxon>
        <taxon>Pseudanabaenales</taxon>
        <taxon>Pseudanabaenaceae</taxon>
        <taxon>Pseudanabaena</taxon>
        <taxon>Pseudanabaena cinerea</taxon>
    </lineage>
</organism>
<reference evidence="1" key="2">
    <citation type="submission" date="2020-08" db="EMBL/GenBank/DDBJ databases">
        <authorList>
            <person name="Chen M."/>
            <person name="Teng W."/>
            <person name="Zhao L."/>
            <person name="Hu C."/>
            <person name="Zhou Y."/>
            <person name="Han B."/>
            <person name="Song L."/>
            <person name="Shu W."/>
        </authorList>
    </citation>
    <scope>NUCLEOTIDE SEQUENCE</scope>
    <source>
        <strain evidence="1">FACHB-1277</strain>
    </source>
</reference>
<dbReference type="RefSeq" id="WP_190353230.1">
    <property type="nucleotide sequence ID" value="NZ_JACJPY010000147.1"/>
</dbReference>
<dbReference type="EMBL" id="JACJPY010000147">
    <property type="protein sequence ID" value="MBD2152770.1"/>
    <property type="molecule type" value="Genomic_DNA"/>
</dbReference>
<dbReference type="AlphaFoldDB" id="A0A926UZ25"/>
<sequence length="126" mass="13991">MTTQLANSLTVDERIKTQAESAAETLAPSNSPQLVSSLTVDQLMEVIANVVDARLNIFFNSLNINGVKKSSEVEIAELHLSHPVELKKENPWLKIAGMHKDNADLFEEVVAYMEASRQEILEEELA</sequence>
<comment type="caution">
    <text evidence="1">The sequence shown here is derived from an EMBL/GenBank/DDBJ whole genome shotgun (WGS) entry which is preliminary data.</text>
</comment>
<dbReference type="Proteomes" id="UP000631421">
    <property type="component" value="Unassembled WGS sequence"/>
</dbReference>
<name>A0A926UZ25_9CYAN</name>
<keyword evidence="2" id="KW-1185">Reference proteome</keyword>